<protein>
    <recommendedName>
        <fullName evidence="2">Alpha/beta hydrolase fold-3 domain-containing protein</fullName>
    </recommendedName>
</protein>
<dbReference type="PANTHER" id="PTHR48081">
    <property type="entry name" value="AB HYDROLASE SUPERFAMILY PROTEIN C4A8.06C"/>
    <property type="match status" value="1"/>
</dbReference>
<dbReference type="EMBL" id="KN818245">
    <property type="protein sequence ID" value="KIL64976.1"/>
    <property type="molecule type" value="Genomic_DNA"/>
</dbReference>
<keyword evidence="1" id="KW-0378">Hydrolase</keyword>
<name>A0A0C2X6S1_AMAMK</name>
<sequence>MLHTSRLNIKDIVDPTYPLLEAKRASINAIKRATYAYGSTDAHQLDVYYPPSSGSAQAGGDSRPPIVVFFHGGSLIHGSRCSPPQYLVHNNLGAYFASRGVLAVIADYRLVPNAVFPQGAEDVRDALLWVAEHVSEGDPTQIYVLGHSAGGIHVANMLLLPHLFQLQLRQALRGVVLIGVPYEIPGGKMPELQSAATQYYGSVRNIALNQPLGLLRRAGTGGHITVLPPIRNIIGENEPRCIKGGVRAFSKLFREKGGVLEDFTLQGHDHVSSILALSTDVGEEWAQEIVDWISRCGAAPCVQDMACTEKRMKDE</sequence>
<dbReference type="Proteomes" id="UP000054549">
    <property type="component" value="Unassembled WGS sequence"/>
</dbReference>
<gene>
    <name evidence="3" type="ORF">M378DRAFT_554232</name>
</gene>
<proteinExistence type="predicted"/>
<dbReference type="InterPro" id="IPR029058">
    <property type="entry name" value="AB_hydrolase_fold"/>
</dbReference>
<keyword evidence="4" id="KW-1185">Reference proteome</keyword>
<dbReference type="OrthoDB" id="433474at2759"/>
<dbReference type="InterPro" id="IPR050300">
    <property type="entry name" value="GDXG_lipolytic_enzyme"/>
</dbReference>
<dbReference type="SUPFAM" id="SSF53474">
    <property type="entry name" value="alpha/beta-Hydrolases"/>
    <property type="match status" value="1"/>
</dbReference>
<dbReference type="AlphaFoldDB" id="A0A0C2X6S1"/>
<organism evidence="3 4">
    <name type="scientific">Amanita muscaria (strain Koide BX008)</name>
    <dbReference type="NCBI Taxonomy" id="946122"/>
    <lineage>
        <taxon>Eukaryota</taxon>
        <taxon>Fungi</taxon>
        <taxon>Dikarya</taxon>
        <taxon>Basidiomycota</taxon>
        <taxon>Agaricomycotina</taxon>
        <taxon>Agaricomycetes</taxon>
        <taxon>Agaricomycetidae</taxon>
        <taxon>Agaricales</taxon>
        <taxon>Pluteineae</taxon>
        <taxon>Amanitaceae</taxon>
        <taxon>Amanita</taxon>
    </lineage>
</organism>
<feature type="domain" description="Alpha/beta hydrolase fold-3" evidence="2">
    <location>
        <begin position="67"/>
        <end position="160"/>
    </location>
</feature>
<dbReference type="PANTHER" id="PTHR48081:SF33">
    <property type="entry name" value="KYNURENINE FORMAMIDASE"/>
    <property type="match status" value="1"/>
</dbReference>
<dbReference type="HOGENOM" id="CLU_012494_8_1_1"/>
<evidence type="ECO:0000259" key="2">
    <source>
        <dbReference type="Pfam" id="PF07859"/>
    </source>
</evidence>
<evidence type="ECO:0000313" key="4">
    <source>
        <dbReference type="Proteomes" id="UP000054549"/>
    </source>
</evidence>
<dbReference type="STRING" id="946122.A0A0C2X6S1"/>
<accession>A0A0C2X6S1</accession>
<dbReference type="Pfam" id="PF07859">
    <property type="entry name" value="Abhydrolase_3"/>
    <property type="match status" value="1"/>
</dbReference>
<dbReference type="Gene3D" id="3.40.50.1820">
    <property type="entry name" value="alpha/beta hydrolase"/>
    <property type="match status" value="1"/>
</dbReference>
<evidence type="ECO:0000313" key="3">
    <source>
        <dbReference type="EMBL" id="KIL64976.1"/>
    </source>
</evidence>
<dbReference type="InterPro" id="IPR013094">
    <property type="entry name" value="AB_hydrolase_3"/>
</dbReference>
<reference evidence="3 4" key="1">
    <citation type="submission" date="2014-04" db="EMBL/GenBank/DDBJ databases">
        <title>Evolutionary Origins and Diversification of the Mycorrhizal Mutualists.</title>
        <authorList>
            <consortium name="DOE Joint Genome Institute"/>
            <consortium name="Mycorrhizal Genomics Consortium"/>
            <person name="Kohler A."/>
            <person name="Kuo A."/>
            <person name="Nagy L.G."/>
            <person name="Floudas D."/>
            <person name="Copeland A."/>
            <person name="Barry K.W."/>
            <person name="Cichocki N."/>
            <person name="Veneault-Fourrey C."/>
            <person name="LaButti K."/>
            <person name="Lindquist E.A."/>
            <person name="Lipzen A."/>
            <person name="Lundell T."/>
            <person name="Morin E."/>
            <person name="Murat C."/>
            <person name="Riley R."/>
            <person name="Ohm R."/>
            <person name="Sun H."/>
            <person name="Tunlid A."/>
            <person name="Henrissat B."/>
            <person name="Grigoriev I.V."/>
            <person name="Hibbett D.S."/>
            <person name="Martin F."/>
        </authorList>
    </citation>
    <scope>NUCLEOTIDE SEQUENCE [LARGE SCALE GENOMIC DNA]</scope>
    <source>
        <strain evidence="3 4">Koide BX008</strain>
    </source>
</reference>
<dbReference type="GO" id="GO:0016787">
    <property type="term" value="F:hydrolase activity"/>
    <property type="evidence" value="ECO:0007669"/>
    <property type="project" value="UniProtKB-KW"/>
</dbReference>
<dbReference type="InParanoid" id="A0A0C2X6S1"/>
<evidence type="ECO:0000256" key="1">
    <source>
        <dbReference type="ARBA" id="ARBA00022801"/>
    </source>
</evidence>